<keyword evidence="3" id="KW-1185">Reference proteome</keyword>
<evidence type="ECO:0000313" key="3">
    <source>
        <dbReference type="Proteomes" id="UP000318864"/>
    </source>
</evidence>
<name>A0A4S3TGW0_9EURY</name>
<dbReference type="PRINTS" id="PR00081">
    <property type="entry name" value="GDHRDH"/>
</dbReference>
<gene>
    <name evidence="2" type="ORF">D8Y22_19720</name>
</gene>
<comment type="caution">
    <text evidence="2">The sequence shown here is derived from an EMBL/GenBank/DDBJ whole genome shotgun (WGS) entry which is preliminary data.</text>
</comment>
<sequence>MDLDVADKSAIVLAGSKGLGRAVATQLFAEGASVVITSSDQDNLADTVQEIRDTVDENPDKLQYRVCDLTDPDSIESGMTGAIDDLGGLDILITNHGGPPSRTFAETTLEEFDDVYQGVVRSTVQACKIALPYLEEGGGSITNLVAASALEPNVSGSLANVFRPGVYGLSKTMANEFGGDGIRVNCVAPRGIYTDRIEYKIDMLADEEGISIEEAEQQREEELPLSRLGSPEEFGRAVAFVASPAAGFTTGSILHVDGGWSSSAF</sequence>
<dbReference type="Proteomes" id="UP000318864">
    <property type="component" value="Unassembled WGS sequence"/>
</dbReference>
<reference evidence="2 3" key="1">
    <citation type="submission" date="2018-10" db="EMBL/GenBank/DDBJ databases">
        <title>Natronolimnobius sp. XQ-INN 246 isolated from Inner Mongolia Autonomous Region of China.</title>
        <authorList>
            <person name="Xue Q."/>
        </authorList>
    </citation>
    <scope>NUCLEOTIDE SEQUENCE [LARGE SCALE GENOMIC DNA]</scope>
    <source>
        <strain evidence="2 3">XQ-INN 246</strain>
    </source>
</reference>
<dbReference type="Gene3D" id="3.40.50.720">
    <property type="entry name" value="NAD(P)-binding Rossmann-like Domain"/>
    <property type="match status" value="1"/>
</dbReference>
<accession>A0A4S3TGW0</accession>
<dbReference type="AlphaFoldDB" id="A0A4S3TGW0"/>
<evidence type="ECO:0000256" key="1">
    <source>
        <dbReference type="ARBA" id="ARBA00006484"/>
    </source>
</evidence>
<dbReference type="PANTHER" id="PTHR42879">
    <property type="entry name" value="3-OXOACYL-(ACYL-CARRIER-PROTEIN) REDUCTASE"/>
    <property type="match status" value="1"/>
</dbReference>
<dbReference type="InterPro" id="IPR002347">
    <property type="entry name" value="SDR_fam"/>
</dbReference>
<organism evidence="2 3">
    <name type="scientific">Salinadaptatus halalkaliphilus</name>
    <dbReference type="NCBI Taxonomy" id="2419781"/>
    <lineage>
        <taxon>Archaea</taxon>
        <taxon>Methanobacteriati</taxon>
        <taxon>Methanobacteriota</taxon>
        <taxon>Stenosarchaea group</taxon>
        <taxon>Halobacteria</taxon>
        <taxon>Halobacteriales</taxon>
        <taxon>Natrialbaceae</taxon>
        <taxon>Salinadaptatus</taxon>
    </lineage>
</organism>
<dbReference type="EMBL" id="RBZW01000070">
    <property type="protein sequence ID" value="THE63214.1"/>
    <property type="molecule type" value="Genomic_DNA"/>
</dbReference>
<dbReference type="FunFam" id="3.40.50.720:FF:000084">
    <property type="entry name" value="Short-chain dehydrogenase reductase"/>
    <property type="match status" value="1"/>
</dbReference>
<dbReference type="OrthoDB" id="281764at2157"/>
<dbReference type="PANTHER" id="PTHR42879:SF6">
    <property type="entry name" value="NADPH-DEPENDENT REDUCTASE BACG"/>
    <property type="match status" value="1"/>
</dbReference>
<dbReference type="RefSeq" id="WP_141466354.1">
    <property type="nucleotide sequence ID" value="NZ_RBZW01000070.1"/>
</dbReference>
<evidence type="ECO:0000313" key="2">
    <source>
        <dbReference type="EMBL" id="THE63214.1"/>
    </source>
</evidence>
<dbReference type="SUPFAM" id="SSF51735">
    <property type="entry name" value="NAD(P)-binding Rossmann-fold domains"/>
    <property type="match status" value="1"/>
</dbReference>
<protein>
    <submittedName>
        <fullName evidence="2">SDR family oxidoreductase</fullName>
    </submittedName>
</protein>
<proteinExistence type="inferred from homology"/>
<dbReference type="InterPro" id="IPR050259">
    <property type="entry name" value="SDR"/>
</dbReference>
<dbReference type="InterPro" id="IPR036291">
    <property type="entry name" value="NAD(P)-bd_dom_sf"/>
</dbReference>
<comment type="similarity">
    <text evidence="1">Belongs to the short-chain dehydrogenases/reductases (SDR) family.</text>
</comment>
<dbReference type="Pfam" id="PF13561">
    <property type="entry name" value="adh_short_C2"/>
    <property type="match status" value="1"/>
</dbReference>